<dbReference type="SUPFAM" id="SSF53649">
    <property type="entry name" value="Alkaline phosphatase-like"/>
    <property type="match status" value="1"/>
</dbReference>
<evidence type="ECO:0000256" key="1">
    <source>
        <dbReference type="ARBA" id="ARBA00008779"/>
    </source>
</evidence>
<keyword evidence="7" id="KW-1185">Reference proteome</keyword>
<dbReference type="PROSITE" id="PS00149">
    <property type="entry name" value="SULFATASE_2"/>
    <property type="match status" value="1"/>
</dbReference>
<dbReference type="EMBL" id="VOXD01000056">
    <property type="protein sequence ID" value="TXF83898.1"/>
    <property type="molecule type" value="Genomic_DNA"/>
</dbReference>
<keyword evidence="2" id="KW-0479">Metal-binding</keyword>
<keyword evidence="4" id="KW-0106">Calcium</keyword>
<dbReference type="OrthoDB" id="9762324at2"/>
<dbReference type="Pfam" id="PF00884">
    <property type="entry name" value="Sulfatase"/>
    <property type="match status" value="1"/>
</dbReference>
<evidence type="ECO:0000256" key="2">
    <source>
        <dbReference type="ARBA" id="ARBA00022723"/>
    </source>
</evidence>
<dbReference type="GO" id="GO:0004065">
    <property type="term" value="F:arylsulfatase activity"/>
    <property type="evidence" value="ECO:0007669"/>
    <property type="project" value="TreeGrafter"/>
</dbReference>
<dbReference type="PANTHER" id="PTHR42693">
    <property type="entry name" value="ARYLSULFATASE FAMILY MEMBER"/>
    <property type="match status" value="1"/>
</dbReference>
<comment type="caution">
    <text evidence="6">The sequence shown here is derived from an EMBL/GenBank/DDBJ whole genome shotgun (WGS) entry which is preliminary data.</text>
</comment>
<evidence type="ECO:0000259" key="5">
    <source>
        <dbReference type="Pfam" id="PF00884"/>
    </source>
</evidence>
<protein>
    <submittedName>
        <fullName evidence="6">Sulfatase-like hydrolase/transferase</fullName>
    </submittedName>
</protein>
<dbReference type="Gene3D" id="3.40.720.10">
    <property type="entry name" value="Alkaline Phosphatase, subunit A"/>
    <property type="match status" value="1"/>
</dbReference>
<dbReference type="AlphaFoldDB" id="A0A5C7F1U2"/>
<dbReference type="RefSeq" id="WP_147932829.1">
    <property type="nucleotide sequence ID" value="NZ_VOXD01000056.1"/>
</dbReference>
<evidence type="ECO:0000256" key="3">
    <source>
        <dbReference type="ARBA" id="ARBA00022801"/>
    </source>
</evidence>
<dbReference type="InterPro" id="IPR050738">
    <property type="entry name" value="Sulfatase"/>
</dbReference>
<name>A0A5C7F1U2_9BACT</name>
<reference evidence="6 7" key="1">
    <citation type="submission" date="2019-08" db="EMBL/GenBank/DDBJ databases">
        <title>Lewinella sp. strain SSH13 Genome sequencing and assembly.</title>
        <authorList>
            <person name="Kim I."/>
        </authorList>
    </citation>
    <scope>NUCLEOTIDE SEQUENCE [LARGE SCALE GENOMIC DNA]</scope>
    <source>
        <strain evidence="6 7">SSH13</strain>
    </source>
</reference>
<feature type="domain" description="Sulfatase N-terminal" evidence="5">
    <location>
        <begin position="31"/>
        <end position="356"/>
    </location>
</feature>
<evidence type="ECO:0000313" key="6">
    <source>
        <dbReference type="EMBL" id="TXF83898.1"/>
    </source>
</evidence>
<proteinExistence type="inferred from homology"/>
<dbReference type="PANTHER" id="PTHR42693:SF53">
    <property type="entry name" value="ENDO-4-O-SULFATASE"/>
    <property type="match status" value="1"/>
</dbReference>
<organism evidence="6 7">
    <name type="scientific">Neolewinella aurantiaca</name>
    <dbReference type="NCBI Taxonomy" id="2602767"/>
    <lineage>
        <taxon>Bacteria</taxon>
        <taxon>Pseudomonadati</taxon>
        <taxon>Bacteroidota</taxon>
        <taxon>Saprospiria</taxon>
        <taxon>Saprospirales</taxon>
        <taxon>Lewinellaceae</taxon>
        <taxon>Neolewinella</taxon>
    </lineage>
</organism>
<accession>A0A5C7F1U2</accession>
<evidence type="ECO:0000256" key="4">
    <source>
        <dbReference type="ARBA" id="ARBA00022837"/>
    </source>
</evidence>
<keyword evidence="6" id="KW-0808">Transferase</keyword>
<dbReference type="InterPro" id="IPR024607">
    <property type="entry name" value="Sulfatase_CS"/>
</dbReference>
<dbReference type="InterPro" id="IPR000917">
    <property type="entry name" value="Sulfatase_N"/>
</dbReference>
<dbReference type="GO" id="GO:0046872">
    <property type="term" value="F:metal ion binding"/>
    <property type="evidence" value="ECO:0007669"/>
    <property type="project" value="UniProtKB-KW"/>
</dbReference>
<dbReference type="InterPro" id="IPR017850">
    <property type="entry name" value="Alkaline_phosphatase_core_sf"/>
</dbReference>
<keyword evidence="3 6" id="KW-0378">Hydrolase</keyword>
<dbReference type="Proteomes" id="UP000321907">
    <property type="component" value="Unassembled WGS sequence"/>
</dbReference>
<comment type="similarity">
    <text evidence="1">Belongs to the sulfatase family.</text>
</comment>
<evidence type="ECO:0000313" key="7">
    <source>
        <dbReference type="Proteomes" id="UP000321907"/>
    </source>
</evidence>
<gene>
    <name evidence="6" type="ORF">FUA23_21425</name>
</gene>
<sequence>MPRLLPLLLLTLLCTCDRAPSTNEEKEERLPNLLIVLSDQHSYDMLGCYGNDQIITPHLDEFASEGVRFTHAFANQPVCTPYRGMIMSGMHPLKNGAFINDAPLLPNKTKLLPQLLKEKGYQTAYIGKWHLLGGERNRPVPRGELRYGFDHVVTNNCHVDFRPGKAFFWNENDEKEYFDQWEIYGQTDQAIEYLDTIDQSKPFALVVSWHPPHDWGKFKGEDGKMHYRYDTDEKMMVLYDRDTLELRPGAERSPDRLHMYHGYMASTTGVDMSFGRLMDKLKEKGMEENTLTIFSADHGDMLESHHAILPKQYPHDYSNRIPFMVRYPAKLKPGQTTDLLFGALDIMPTVLGLMGIAPEDEYDGKNLAEEILAGTQDAVDVLPIWLYKRGVAKNNNWRGVITPDWTFAMGKGVDSLEITNVLFDRNEDPAQLNNLFHDPAFAEVKEELRNKTFAWMRTYNDQFWGIEDFLRVRPEKTWMYNYEKSPYELFAEEQGRR</sequence>
<dbReference type="GO" id="GO:0016740">
    <property type="term" value="F:transferase activity"/>
    <property type="evidence" value="ECO:0007669"/>
    <property type="project" value="UniProtKB-KW"/>
</dbReference>
<dbReference type="CDD" id="cd16034">
    <property type="entry name" value="sulfatase_like"/>
    <property type="match status" value="1"/>
</dbReference>